<dbReference type="GO" id="GO:0008270">
    <property type="term" value="F:zinc ion binding"/>
    <property type="evidence" value="ECO:0007669"/>
    <property type="project" value="InterPro"/>
</dbReference>
<dbReference type="Pfam" id="PF17784">
    <property type="entry name" value="Sulfotransfer_4"/>
    <property type="match status" value="1"/>
</dbReference>
<sequence>MATVEERHPELFRPVSTESPRGKKRTVPMQVLCLGFPRTGTSSMCAALEKLGIPCWHSTVFMSTNFADIEMWQEAVDRKFFGARAPVGRDEFDQLLHSYGAVSSDTPAVAFAEELIAAYPEAKVVLVEREVESWHKSYMQGVIANMFDPFISLVYQLDRFYVHPIGKIHRSVTGGWLDIWNVKDAEAKARQKYCEHYEMLRRVTPKERLLEFDLADGWDPLCEFLGKDVPKVPFPHLNEKAWLDEKVKIIAVNGLKGLGKKMGLIMGPVAVAGAAWWLGSSFGAEIIDEFLSPSQPVYSTIVLLPIIIFPLPKGRQFTDPTTKPLGSGLLRRGVDHRSQMTTAADVGAAAARLSKACIECHSRKVKCDAPVAGIPCGRCVSKGYPENCKLVSRQQRKSYEAGSYSPFLMQTVLTSATLYVSPDVLTSCGYSNITEAQTAFFNKALLLHDFQCLKAELITDANLSDQLRIPDVQLRGLYKRIWWVIYCRDVLLSFLGMQSMPLVSDKTKPQTLPTEEDWETEGNSTKTSFPSKVTAEQKCHFIEYCKLSVLGSRSLVGISDAGSVDGEAMAREFHAWRSQLREANDADNQLVNSPYLTSLLAASYRLECILYRTLKLCWKTGDAARHDWARARLRSSMFELDTLFGRALANEQLRNLPMSFNSNIPIALALHIEAALDDAESNANRSMSLIYIRQGMLLLEQLQDSPVIKRVLSIFEWALDRVDLNLSAIKDGQNGSTVGAGMETNESADQVGAAVDHGFEEMFDQMEPWFGDFLGIDFLDNLRSSGDRGQACEVVENDA</sequence>
<dbReference type="CDD" id="cd12148">
    <property type="entry name" value="fungal_TF_MHR"/>
    <property type="match status" value="1"/>
</dbReference>
<dbReference type="PROSITE" id="PS50048">
    <property type="entry name" value="ZN2_CY6_FUNGAL_2"/>
    <property type="match status" value="1"/>
</dbReference>
<dbReference type="Gene3D" id="3.40.50.300">
    <property type="entry name" value="P-loop containing nucleotide triphosphate hydrolases"/>
    <property type="match status" value="1"/>
</dbReference>
<dbReference type="InterPro" id="IPR001138">
    <property type="entry name" value="Zn2Cys6_DnaBD"/>
</dbReference>
<organism evidence="4 5">
    <name type="scientific">Colletotrichum chrysophilum</name>
    <dbReference type="NCBI Taxonomy" id="1836956"/>
    <lineage>
        <taxon>Eukaryota</taxon>
        <taxon>Fungi</taxon>
        <taxon>Dikarya</taxon>
        <taxon>Ascomycota</taxon>
        <taxon>Pezizomycotina</taxon>
        <taxon>Sordariomycetes</taxon>
        <taxon>Hypocreomycetidae</taxon>
        <taxon>Glomerellales</taxon>
        <taxon>Glomerellaceae</taxon>
        <taxon>Colletotrichum</taxon>
        <taxon>Colletotrichum gloeosporioides species complex</taxon>
    </lineage>
</organism>
<gene>
    <name evidence="4" type="ORF">CCHR01_15031</name>
</gene>
<keyword evidence="1" id="KW-0539">Nucleus</keyword>
<dbReference type="SUPFAM" id="SSF52540">
    <property type="entry name" value="P-loop containing nucleoside triphosphate hydrolases"/>
    <property type="match status" value="1"/>
</dbReference>
<dbReference type="PANTHER" id="PTHR36978:SF4">
    <property type="entry name" value="P-LOOP CONTAINING NUCLEOSIDE TRIPHOSPHATE HYDROLASE PROTEIN"/>
    <property type="match status" value="1"/>
</dbReference>
<evidence type="ECO:0000313" key="5">
    <source>
        <dbReference type="Proteomes" id="UP001243330"/>
    </source>
</evidence>
<dbReference type="Gene3D" id="4.10.240.10">
    <property type="entry name" value="Zn(2)-C6 fungal-type DNA-binding domain"/>
    <property type="match status" value="1"/>
</dbReference>
<feature type="region of interest" description="Disordered" evidence="2">
    <location>
        <begin position="1"/>
        <end position="23"/>
    </location>
</feature>
<dbReference type="InterPro" id="IPR040632">
    <property type="entry name" value="Sulfotransfer_4"/>
</dbReference>
<evidence type="ECO:0000259" key="3">
    <source>
        <dbReference type="PROSITE" id="PS50048"/>
    </source>
</evidence>
<name>A0AAD9EBC5_9PEZI</name>
<evidence type="ECO:0000256" key="2">
    <source>
        <dbReference type="SAM" id="MobiDB-lite"/>
    </source>
</evidence>
<feature type="region of interest" description="Disordered" evidence="2">
    <location>
        <begin position="505"/>
        <end position="529"/>
    </location>
</feature>
<dbReference type="GO" id="GO:0000981">
    <property type="term" value="F:DNA-binding transcription factor activity, RNA polymerase II-specific"/>
    <property type="evidence" value="ECO:0007669"/>
    <property type="project" value="InterPro"/>
</dbReference>
<protein>
    <submittedName>
        <fullName evidence="4">Nad dependent epimerase</fullName>
    </submittedName>
</protein>
<dbReference type="Proteomes" id="UP001243330">
    <property type="component" value="Unassembled WGS sequence"/>
</dbReference>
<proteinExistence type="predicted"/>
<feature type="compositionally biased region" description="Basic and acidic residues" evidence="2">
    <location>
        <begin position="1"/>
        <end position="11"/>
    </location>
</feature>
<dbReference type="InterPro" id="IPR027417">
    <property type="entry name" value="P-loop_NTPase"/>
</dbReference>
<evidence type="ECO:0000256" key="1">
    <source>
        <dbReference type="ARBA" id="ARBA00023242"/>
    </source>
</evidence>
<dbReference type="SUPFAM" id="SSF57701">
    <property type="entry name" value="Zn2/Cys6 DNA-binding domain"/>
    <property type="match status" value="1"/>
</dbReference>
<accession>A0AAD9EBC5</accession>
<dbReference type="CDD" id="cd00067">
    <property type="entry name" value="GAL4"/>
    <property type="match status" value="1"/>
</dbReference>
<dbReference type="EMBL" id="JAQOWY010000419">
    <property type="protein sequence ID" value="KAK1842355.1"/>
    <property type="molecule type" value="Genomic_DNA"/>
</dbReference>
<evidence type="ECO:0000313" key="4">
    <source>
        <dbReference type="EMBL" id="KAK1842355.1"/>
    </source>
</evidence>
<dbReference type="SMART" id="SM00066">
    <property type="entry name" value="GAL4"/>
    <property type="match status" value="1"/>
</dbReference>
<dbReference type="Pfam" id="PF00172">
    <property type="entry name" value="Zn_clus"/>
    <property type="match status" value="1"/>
</dbReference>
<feature type="domain" description="Zn(2)-C6 fungal-type" evidence="3">
    <location>
        <begin position="356"/>
        <end position="390"/>
    </location>
</feature>
<reference evidence="4" key="1">
    <citation type="submission" date="2023-01" db="EMBL/GenBank/DDBJ databases">
        <title>Colletotrichum chrysophilum M932 genome sequence.</title>
        <authorList>
            <person name="Baroncelli R."/>
        </authorList>
    </citation>
    <scope>NUCLEOTIDE SEQUENCE</scope>
    <source>
        <strain evidence="4">M932</strain>
    </source>
</reference>
<dbReference type="PROSITE" id="PS00463">
    <property type="entry name" value="ZN2_CY6_FUNGAL_1"/>
    <property type="match status" value="1"/>
</dbReference>
<dbReference type="InterPro" id="IPR036864">
    <property type="entry name" value="Zn2-C6_fun-type_DNA-bd_sf"/>
</dbReference>
<dbReference type="AlphaFoldDB" id="A0AAD9EBC5"/>
<keyword evidence="5" id="KW-1185">Reference proteome</keyword>
<dbReference type="PANTHER" id="PTHR36978">
    <property type="entry name" value="P-LOOP CONTAINING NUCLEOTIDE TRIPHOSPHATE HYDROLASE"/>
    <property type="match status" value="1"/>
</dbReference>
<comment type="caution">
    <text evidence="4">The sequence shown here is derived from an EMBL/GenBank/DDBJ whole genome shotgun (WGS) entry which is preliminary data.</text>
</comment>